<dbReference type="AlphaFoldDB" id="A0A3Q8X416"/>
<accession>A0A3Q8X416</accession>
<gene>
    <name evidence="4" type="ORF">EJC50_10140</name>
</gene>
<feature type="domain" description="Gfo/Idh/MocA-like oxidoreductase N-terminal" evidence="3">
    <location>
        <begin position="6"/>
        <end position="124"/>
    </location>
</feature>
<dbReference type="OrthoDB" id="2519634at2"/>
<dbReference type="InterPro" id="IPR000683">
    <property type="entry name" value="Gfo/Idh/MocA-like_OxRdtase_N"/>
</dbReference>
<proteinExistence type="predicted"/>
<evidence type="ECO:0000313" key="5">
    <source>
        <dbReference type="Proteomes" id="UP000272528"/>
    </source>
</evidence>
<dbReference type="RefSeq" id="WP_126015076.1">
    <property type="nucleotide sequence ID" value="NZ_CP034437.1"/>
</dbReference>
<dbReference type="GO" id="GO:0016491">
    <property type="term" value="F:oxidoreductase activity"/>
    <property type="evidence" value="ECO:0007669"/>
    <property type="project" value="UniProtKB-KW"/>
</dbReference>
<dbReference type="Gene3D" id="3.40.50.720">
    <property type="entry name" value="NAD(P)-binding Rossmann-like Domain"/>
    <property type="match status" value="1"/>
</dbReference>
<reference evidence="5" key="1">
    <citation type="submission" date="2018-12" db="EMBL/GenBank/DDBJ databases">
        <title>Genome sequence of Peanibacillus sp.</title>
        <authorList>
            <person name="Subramani G."/>
            <person name="Srinivasan S."/>
            <person name="Kim M.K."/>
        </authorList>
    </citation>
    <scope>NUCLEOTIDE SEQUENCE [LARGE SCALE GENOMIC DNA]</scope>
    <source>
        <strain evidence="5">18JY67-1</strain>
    </source>
</reference>
<dbReference type="Proteomes" id="UP000272528">
    <property type="component" value="Chromosome"/>
</dbReference>
<dbReference type="PANTHER" id="PTHR43818:SF11">
    <property type="entry name" value="BCDNA.GH03377"/>
    <property type="match status" value="1"/>
</dbReference>
<evidence type="ECO:0000259" key="3">
    <source>
        <dbReference type="Pfam" id="PF01408"/>
    </source>
</evidence>
<evidence type="ECO:0000256" key="1">
    <source>
        <dbReference type="ARBA" id="ARBA00023002"/>
    </source>
</evidence>
<dbReference type="SUPFAM" id="SSF55347">
    <property type="entry name" value="Glyceraldehyde-3-phosphate dehydrogenase-like, C-terminal domain"/>
    <property type="match status" value="1"/>
</dbReference>
<keyword evidence="1" id="KW-0560">Oxidoreductase</keyword>
<dbReference type="PANTHER" id="PTHR43818">
    <property type="entry name" value="BCDNA.GH03377"/>
    <property type="match status" value="1"/>
</dbReference>
<dbReference type="InterPro" id="IPR036291">
    <property type="entry name" value="NAD(P)-bd_dom_sf"/>
</dbReference>
<name>A0A3Q8X416_9BACL</name>
<feature type="region of interest" description="Disordered" evidence="2">
    <location>
        <begin position="334"/>
        <end position="355"/>
    </location>
</feature>
<dbReference type="InterPro" id="IPR050463">
    <property type="entry name" value="Gfo/Idh/MocA_oxidrdct_glycsds"/>
</dbReference>
<dbReference type="Pfam" id="PF01408">
    <property type="entry name" value="GFO_IDH_MocA"/>
    <property type="match status" value="1"/>
</dbReference>
<keyword evidence="5" id="KW-1185">Reference proteome</keyword>
<dbReference type="EMBL" id="CP034437">
    <property type="protein sequence ID" value="AZN39971.1"/>
    <property type="molecule type" value="Genomic_DNA"/>
</dbReference>
<sequence>MNKLTAAVVGGGAGGQLSMNALHLSEKYELVAAADLRPEVCEKLKQKYPGLRTYTSHTEMFEDCPTDVVCVSTFPPSHEAVTLDALAALPQLKGIVVEKPLGDTVASGRRILSEIQKRNLPMAVPHGLLVKATPLEIIERVQRGEIGELKLVEIQNKYWDIINAGIHWLNFFVALTRNETMDYVMCICESSTRTYRDGMQVETTAVTYGQTKSGVRVVMNTGDDVFVNREGKDTLFRLIGTKGQIEFWGWESGYLIQNAEYPESQLIVPEELPESGHLAHLNNIARMIETGERDYSIPESSLLALEIVEGAYISSRTRSKVAFPVDSFEAPAEPDWNPGAAYSGSGGGRDGRKLV</sequence>
<protein>
    <submittedName>
        <fullName evidence="4">Gfo/Idh/MocA family oxidoreductase</fullName>
    </submittedName>
</protein>
<organism evidence="4 5">
    <name type="scientific">Paenibacillus albus</name>
    <dbReference type="NCBI Taxonomy" id="2495582"/>
    <lineage>
        <taxon>Bacteria</taxon>
        <taxon>Bacillati</taxon>
        <taxon>Bacillota</taxon>
        <taxon>Bacilli</taxon>
        <taxon>Bacillales</taxon>
        <taxon>Paenibacillaceae</taxon>
        <taxon>Paenibacillus</taxon>
    </lineage>
</organism>
<dbReference type="KEGG" id="palb:EJC50_10140"/>
<dbReference type="Gene3D" id="3.30.360.10">
    <property type="entry name" value="Dihydrodipicolinate Reductase, domain 2"/>
    <property type="match status" value="1"/>
</dbReference>
<dbReference type="SUPFAM" id="SSF51735">
    <property type="entry name" value="NAD(P)-binding Rossmann-fold domains"/>
    <property type="match status" value="1"/>
</dbReference>
<dbReference type="GO" id="GO:0000166">
    <property type="term" value="F:nucleotide binding"/>
    <property type="evidence" value="ECO:0007669"/>
    <property type="project" value="InterPro"/>
</dbReference>
<evidence type="ECO:0000256" key="2">
    <source>
        <dbReference type="SAM" id="MobiDB-lite"/>
    </source>
</evidence>
<evidence type="ECO:0000313" key="4">
    <source>
        <dbReference type="EMBL" id="AZN39971.1"/>
    </source>
</evidence>